<evidence type="ECO:0000256" key="1">
    <source>
        <dbReference type="SAM" id="SignalP"/>
    </source>
</evidence>
<name>A0ABW6ACG5_9BACT</name>
<sequence length="423" mass="48573">MNKLLLLVLLFAVNVVQAQTADKIFHNNIRSVKLYKANNQVAYPILTLKGTDKLELHFDDMDGDVKNYFYSFVLCDADWTVANVVPFDYIQGFQTTRISTYRISSISETKYTHYTASFPERGSIPTRSGNYILKVFLNNDTSKLAFTKRFLVIDTKVQLAAQIKQPLNGQLFQTHQRVQATINTANNKVNILSPQDIKLTVVQNFNWNQAVLQTRPTIFRGNYFEYSDDGLTFPAGREFRWAYLNTFRLLTDRMLKIDDKVDGQIQVYLKPDADQSKQVYFSFNDINGLYTLENEDGNNPFWQSDYAYVHFTYVPSNRLAIPGKDVYIFGELTQYQTNESNKMSFNETDGVYEKTLFLKQGYYNYSYVTQTAAPGKAAANPENLEGNFWAAENTYMVLVYFRPFGARSDELIGYATVNSVAGR</sequence>
<dbReference type="InterPro" id="IPR031345">
    <property type="entry name" value="T9SS_Plug_N"/>
</dbReference>
<dbReference type="RefSeq" id="WP_386103023.1">
    <property type="nucleotide sequence ID" value="NZ_JBHUOZ010000003.1"/>
</dbReference>
<evidence type="ECO:0000259" key="2">
    <source>
        <dbReference type="Pfam" id="PF17116"/>
    </source>
</evidence>
<reference evidence="4" key="1">
    <citation type="journal article" date="2019" name="Int. J. Syst. Evol. Microbiol.">
        <title>The Global Catalogue of Microorganisms (GCM) 10K type strain sequencing project: providing services to taxonomists for standard genome sequencing and annotation.</title>
        <authorList>
            <consortium name="The Broad Institute Genomics Platform"/>
            <consortium name="The Broad Institute Genome Sequencing Center for Infectious Disease"/>
            <person name="Wu L."/>
            <person name="Ma J."/>
        </authorList>
    </citation>
    <scope>NUCLEOTIDE SEQUENCE [LARGE SCALE GENOMIC DNA]</scope>
    <source>
        <strain evidence="4">KCTC 23299</strain>
    </source>
</reference>
<evidence type="ECO:0000313" key="4">
    <source>
        <dbReference type="Proteomes" id="UP001597511"/>
    </source>
</evidence>
<dbReference type="Pfam" id="PF17116">
    <property type="entry name" value="T9SS_plug_1st"/>
    <property type="match status" value="1"/>
</dbReference>
<keyword evidence="1" id="KW-0732">Signal</keyword>
<dbReference type="InterPro" id="IPR013783">
    <property type="entry name" value="Ig-like_fold"/>
</dbReference>
<evidence type="ECO:0000313" key="3">
    <source>
        <dbReference type="EMBL" id="MFD2921873.1"/>
    </source>
</evidence>
<accession>A0ABW6ACG5</accession>
<gene>
    <name evidence="3" type="ORF">ACFS6H_19295</name>
</gene>
<dbReference type="EMBL" id="JBHUOZ010000003">
    <property type="protein sequence ID" value="MFD2921873.1"/>
    <property type="molecule type" value="Genomic_DNA"/>
</dbReference>
<organism evidence="3 4">
    <name type="scientific">Terrimonas rubra</name>
    <dbReference type="NCBI Taxonomy" id="1035890"/>
    <lineage>
        <taxon>Bacteria</taxon>
        <taxon>Pseudomonadati</taxon>
        <taxon>Bacteroidota</taxon>
        <taxon>Chitinophagia</taxon>
        <taxon>Chitinophagales</taxon>
        <taxon>Chitinophagaceae</taxon>
        <taxon>Terrimonas</taxon>
    </lineage>
</organism>
<keyword evidence="4" id="KW-1185">Reference proteome</keyword>
<feature type="signal peptide" evidence="1">
    <location>
        <begin position="1"/>
        <end position="18"/>
    </location>
</feature>
<dbReference type="Proteomes" id="UP001597511">
    <property type="component" value="Unassembled WGS sequence"/>
</dbReference>
<feature type="chain" id="PRO_5046637411" evidence="1">
    <location>
        <begin position="19"/>
        <end position="423"/>
    </location>
</feature>
<comment type="caution">
    <text evidence="3">The sequence shown here is derived from an EMBL/GenBank/DDBJ whole genome shotgun (WGS) entry which is preliminary data.</text>
</comment>
<protein>
    <submittedName>
        <fullName evidence="3">DUF5103 domain-containing protein</fullName>
    </submittedName>
</protein>
<dbReference type="Gene3D" id="2.60.40.10">
    <property type="entry name" value="Immunoglobulins"/>
    <property type="match status" value="1"/>
</dbReference>
<proteinExistence type="predicted"/>
<feature type="domain" description="Type 9 secretion system plug protein N-terminal" evidence="2">
    <location>
        <begin position="29"/>
        <end position="153"/>
    </location>
</feature>